<accession>A0AAV9U884</accession>
<evidence type="ECO:0000313" key="3">
    <source>
        <dbReference type="Proteomes" id="UP001375240"/>
    </source>
</evidence>
<dbReference type="EMBL" id="JAVHNQ010000010">
    <property type="protein sequence ID" value="KAK6337827.1"/>
    <property type="molecule type" value="Genomic_DNA"/>
</dbReference>
<dbReference type="AlphaFoldDB" id="A0AAV9U884"/>
<dbReference type="Proteomes" id="UP001375240">
    <property type="component" value="Unassembled WGS sequence"/>
</dbReference>
<evidence type="ECO:0000313" key="2">
    <source>
        <dbReference type="EMBL" id="KAK6337827.1"/>
    </source>
</evidence>
<name>A0AAV9U884_9PEZI</name>
<reference evidence="2 3" key="1">
    <citation type="submission" date="2019-10" db="EMBL/GenBank/DDBJ databases">
        <authorList>
            <person name="Palmer J.M."/>
        </authorList>
    </citation>
    <scope>NUCLEOTIDE SEQUENCE [LARGE SCALE GENOMIC DNA]</scope>
    <source>
        <strain evidence="2 3">TWF696</strain>
    </source>
</reference>
<proteinExistence type="predicted"/>
<protein>
    <submittedName>
        <fullName evidence="2">Uncharacterized protein</fullName>
    </submittedName>
</protein>
<feature type="region of interest" description="Disordered" evidence="1">
    <location>
        <begin position="1"/>
        <end position="26"/>
    </location>
</feature>
<keyword evidence="3" id="KW-1185">Reference proteome</keyword>
<organism evidence="2 3">
    <name type="scientific">Orbilia brochopaga</name>
    <dbReference type="NCBI Taxonomy" id="3140254"/>
    <lineage>
        <taxon>Eukaryota</taxon>
        <taxon>Fungi</taxon>
        <taxon>Dikarya</taxon>
        <taxon>Ascomycota</taxon>
        <taxon>Pezizomycotina</taxon>
        <taxon>Orbiliomycetes</taxon>
        <taxon>Orbiliales</taxon>
        <taxon>Orbiliaceae</taxon>
        <taxon>Orbilia</taxon>
    </lineage>
</organism>
<comment type="caution">
    <text evidence="2">The sequence shown here is derived from an EMBL/GenBank/DDBJ whole genome shotgun (WGS) entry which is preliminary data.</text>
</comment>
<evidence type="ECO:0000256" key="1">
    <source>
        <dbReference type="SAM" id="MobiDB-lite"/>
    </source>
</evidence>
<gene>
    <name evidence="2" type="ORF">TWF696_001306</name>
</gene>
<sequence length="70" mass="7656">MEGTTYARLPAAELQDGSSSSMRSKVEVPHVKGFAVKPPSTSNKPTETSRRFRYVSTPVETYDSTGESMV</sequence>